<dbReference type="GO" id="GO:0047519">
    <property type="term" value="F:quinate dehydrogenase (quinone) activity"/>
    <property type="evidence" value="ECO:0007669"/>
    <property type="project" value="UniProtKB-EC"/>
</dbReference>
<proteinExistence type="predicted"/>
<dbReference type="InterPro" id="IPR011047">
    <property type="entry name" value="Quinoprotein_ADH-like_sf"/>
</dbReference>
<name>A0A4U9HQI4_9ENTR</name>
<dbReference type="EMBL" id="LR590464">
    <property type="protein sequence ID" value="VTP65681.1"/>
    <property type="molecule type" value="Genomic_DNA"/>
</dbReference>
<organism evidence="2 3">
    <name type="scientific">Leclercia adecarboxylata</name>
    <dbReference type="NCBI Taxonomy" id="83655"/>
    <lineage>
        <taxon>Bacteria</taxon>
        <taxon>Pseudomonadati</taxon>
        <taxon>Pseudomonadota</taxon>
        <taxon>Gammaproteobacteria</taxon>
        <taxon>Enterobacterales</taxon>
        <taxon>Enterobacteriaceae</taxon>
        <taxon>Leclercia</taxon>
    </lineage>
</organism>
<evidence type="ECO:0000313" key="2">
    <source>
        <dbReference type="EMBL" id="VTP65681.1"/>
    </source>
</evidence>
<keyword evidence="2" id="KW-0560">Oxidoreductase</keyword>
<evidence type="ECO:0000259" key="1">
    <source>
        <dbReference type="Pfam" id="PF01011"/>
    </source>
</evidence>
<protein>
    <submittedName>
        <fullName evidence="2">Quinate/shikimate dehydrogenase (Quinone)</fullName>
        <ecNumber evidence="2">1.1.5.8</ecNumber>
    </submittedName>
</protein>
<dbReference type="EC" id="1.1.5.8" evidence="2"/>
<dbReference type="InterPro" id="IPR002372">
    <property type="entry name" value="PQQ_rpt_dom"/>
</dbReference>
<dbReference type="AlphaFoldDB" id="A0A4U9HQI4"/>
<gene>
    <name evidence="2" type="primary">quiA_3</name>
    <name evidence="2" type="ORF">NCTC13032_02147</name>
</gene>
<dbReference type="Pfam" id="PF01011">
    <property type="entry name" value="PQQ"/>
    <property type="match status" value="1"/>
</dbReference>
<feature type="domain" description="Pyrrolo-quinoline quinone repeat" evidence="1">
    <location>
        <begin position="2"/>
        <end position="52"/>
    </location>
</feature>
<dbReference type="Proteomes" id="UP000310719">
    <property type="component" value="Chromosome"/>
</dbReference>
<reference evidence="2 3" key="1">
    <citation type="submission" date="2019-05" db="EMBL/GenBank/DDBJ databases">
        <authorList>
            <consortium name="Pathogen Informatics"/>
        </authorList>
    </citation>
    <scope>NUCLEOTIDE SEQUENCE [LARGE SCALE GENOMIC DNA]</scope>
    <source>
        <strain evidence="2 3">NCTC13032</strain>
    </source>
</reference>
<evidence type="ECO:0000313" key="3">
    <source>
        <dbReference type="Proteomes" id="UP000310719"/>
    </source>
</evidence>
<accession>A0A4U9HQI4</accession>
<dbReference type="SUPFAM" id="SSF50998">
    <property type="entry name" value="Quinoprotein alcohol dehydrogenase-like"/>
    <property type="match status" value="1"/>
</dbReference>
<sequence>MLIGNKLFLCTPHNNVIAVDATTGKELWKTEINAKQKKWMRCRGLAYFDATAPLQQPTLPDSSPVAAVSLACGCPV</sequence>
<dbReference type="Gene3D" id="2.140.10.10">
    <property type="entry name" value="Quinoprotein alcohol dehydrogenase-like superfamily"/>
    <property type="match status" value="1"/>
</dbReference>